<evidence type="ECO:0000256" key="6">
    <source>
        <dbReference type="ARBA" id="ARBA00022989"/>
    </source>
</evidence>
<dbReference type="GO" id="GO:0012505">
    <property type="term" value="C:endomembrane system"/>
    <property type="evidence" value="ECO:0007669"/>
    <property type="project" value="UniProtKB-SubCell"/>
</dbReference>
<proteinExistence type="inferred from homology"/>
<feature type="transmembrane region" description="Helical" evidence="8">
    <location>
        <begin position="113"/>
        <end position="139"/>
    </location>
</feature>
<keyword evidence="3 8" id="KW-0813">Transport</keyword>
<dbReference type="STRING" id="156980.SAMN04489745_1938"/>
<evidence type="ECO:0000256" key="4">
    <source>
        <dbReference type="ARBA" id="ARBA00022596"/>
    </source>
</evidence>
<keyword evidence="5 8" id="KW-0812">Transmembrane</keyword>
<dbReference type="RefSeq" id="WP_066212145.1">
    <property type="nucleotide sequence ID" value="NZ_FNSN01000003.1"/>
</dbReference>
<evidence type="ECO:0000256" key="1">
    <source>
        <dbReference type="ARBA" id="ARBA00004127"/>
    </source>
</evidence>
<keyword evidence="9" id="KW-0732">Signal</keyword>
<comment type="similarity">
    <text evidence="2 8">Belongs to the NiCoT transporter (TC 2.A.52) family.</text>
</comment>
<keyword evidence="7 8" id="KW-0472">Membrane</keyword>
<evidence type="ECO:0000256" key="3">
    <source>
        <dbReference type="ARBA" id="ARBA00022448"/>
    </source>
</evidence>
<evidence type="ECO:0000256" key="9">
    <source>
        <dbReference type="SAM" id="SignalP"/>
    </source>
</evidence>
<feature type="transmembrane region" description="Helical" evidence="8">
    <location>
        <begin position="300"/>
        <end position="321"/>
    </location>
</feature>
<accession>A0A1H4PCP0</accession>
<dbReference type="Pfam" id="PF03824">
    <property type="entry name" value="NicO"/>
    <property type="match status" value="1"/>
</dbReference>
<dbReference type="PANTHER" id="PTHR31611">
    <property type="entry name" value="HIGH-AFFINITY NICKEL TRANSPORT PROTEIN NIC1"/>
    <property type="match status" value="1"/>
</dbReference>
<dbReference type="InterPro" id="IPR011541">
    <property type="entry name" value="Ni/Co_transpt_high_affinity"/>
</dbReference>
<sequence length="330" mass="34122">MRHKTLRAAAVVLVLHLLAGAFLLAAAGPQSGTALGLCAVAYLAGVKHSYDWDHIAAIDNSSRRFAAQGRYHTGVGLAFSLGHCTVVVLACALVVLGVGSMQQLFAEGSTANVVLSCTGAAVSGFFLLTLGLFNSGAFFGTARTARLLREGHPVSTQDLEPRGLAARLVAAPLKAVQAPRHLYAVGFLFGLGFDTATTVGLLVTSASAVLAGVPAVALLAMPFAFSAAMTLFDTANGAAMMTLYRNALAQPLQRLRFNLVVTGMSAVSALFVATITLGALFRELLGLEDPVTGFLASIDLGDAGLLLVASFLVVWAVAALARRVRRPSVG</sequence>
<feature type="signal peptide" evidence="9">
    <location>
        <begin position="1"/>
        <end position="27"/>
    </location>
</feature>
<keyword evidence="11" id="KW-1185">Reference proteome</keyword>
<feature type="transmembrane region" description="Helical" evidence="8">
    <location>
        <begin position="182"/>
        <end position="203"/>
    </location>
</feature>
<keyword evidence="6 8" id="KW-1133">Transmembrane helix</keyword>
<organism evidence="10 11">
    <name type="scientific">Arthrobacter woluwensis</name>
    <dbReference type="NCBI Taxonomy" id="156980"/>
    <lineage>
        <taxon>Bacteria</taxon>
        <taxon>Bacillati</taxon>
        <taxon>Actinomycetota</taxon>
        <taxon>Actinomycetes</taxon>
        <taxon>Micrococcales</taxon>
        <taxon>Micrococcaceae</taxon>
        <taxon>Arthrobacter</taxon>
    </lineage>
</organism>
<dbReference type="EMBL" id="FNSN01000003">
    <property type="protein sequence ID" value="SEC04988.1"/>
    <property type="molecule type" value="Genomic_DNA"/>
</dbReference>
<dbReference type="GO" id="GO:0015099">
    <property type="term" value="F:nickel cation transmembrane transporter activity"/>
    <property type="evidence" value="ECO:0007669"/>
    <property type="project" value="UniProtKB-UniRule"/>
</dbReference>
<evidence type="ECO:0000256" key="7">
    <source>
        <dbReference type="ARBA" id="ARBA00023136"/>
    </source>
</evidence>
<comment type="subcellular location">
    <subcellularLocation>
        <location evidence="8">Cell membrane</location>
        <topology evidence="8">Multi-pass membrane protein</topology>
    </subcellularLocation>
    <subcellularLocation>
        <location evidence="1">Endomembrane system</location>
        <topology evidence="1">Multi-pass membrane protein</topology>
    </subcellularLocation>
</comment>
<name>A0A1H4PCP0_9MICC</name>
<feature type="transmembrane region" description="Helical" evidence="8">
    <location>
        <begin position="209"/>
        <end position="234"/>
    </location>
</feature>
<dbReference type="InterPro" id="IPR004688">
    <property type="entry name" value="Ni/Co_transpt"/>
</dbReference>
<evidence type="ECO:0000313" key="11">
    <source>
        <dbReference type="Proteomes" id="UP000182652"/>
    </source>
</evidence>
<evidence type="ECO:0000256" key="2">
    <source>
        <dbReference type="ARBA" id="ARBA00010892"/>
    </source>
</evidence>
<dbReference type="PANTHER" id="PTHR31611:SF0">
    <property type="entry name" value="HIGH-AFFINITY NICKEL TRANSPORT PROTEIN NIC1"/>
    <property type="match status" value="1"/>
</dbReference>
<keyword evidence="4" id="KW-0533">Nickel</keyword>
<dbReference type="GO" id="GO:0005886">
    <property type="term" value="C:plasma membrane"/>
    <property type="evidence" value="ECO:0007669"/>
    <property type="project" value="UniProtKB-SubCell"/>
</dbReference>
<dbReference type="Proteomes" id="UP000182652">
    <property type="component" value="Unassembled WGS sequence"/>
</dbReference>
<gene>
    <name evidence="10" type="ORF">SAMN04489745_1938</name>
</gene>
<evidence type="ECO:0000256" key="8">
    <source>
        <dbReference type="RuleBase" id="RU362101"/>
    </source>
</evidence>
<evidence type="ECO:0000256" key="5">
    <source>
        <dbReference type="ARBA" id="ARBA00022692"/>
    </source>
</evidence>
<evidence type="ECO:0000313" key="10">
    <source>
        <dbReference type="EMBL" id="SEC04988.1"/>
    </source>
</evidence>
<reference evidence="10 11" key="1">
    <citation type="submission" date="2016-10" db="EMBL/GenBank/DDBJ databases">
        <authorList>
            <person name="de Groot N.N."/>
        </authorList>
    </citation>
    <scope>NUCLEOTIDE SEQUENCE [LARGE SCALE GENOMIC DNA]</scope>
    <source>
        <strain evidence="10 11">DSM 10495</strain>
    </source>
</reference>
<dbReference type="AlphaFoldDB" id="A0A1H4PCP0"/>
<feature type="transmembrane region" description="Helical" evidence="8">
    <location>
        <begin position="255"/>
        <end position="280"/>
    </location>
</feature>
<protein>
    <recommendedName>
        <fullName evidence="8">Nickel/cobalt efflux system</fullName>
    </recommendedName>
</protein>
<feature type="transmembrane region" description="Helical" evidence="8">
    <location>
        <begin position="71"/>
        <end position="101"/>
    </location>
</feature>
<feature type="chain" id="PRO_5038479749" description="Nickel/cobalt efflux system" evidence="9">
    <location>
        <begin position="28"/>
        <end position="330"/>
    </location>
</feature>